<keyword evidence="3" id="KW-1185">Reference proteome</keyword>
<dbReference type="AlphaFoldDB" id="A0A316JB07"/>
<dbReference type="InterPro" id="IPR036597">
    <property type="entry name" value="Fido-like_dom_sf"/>
</dbReference>
<dbReference type="SUPFAM" id="SSF140931">
    <property type="entry name" value="Fic-like"/>
    <property type="match status" value="1"/>
</dbReference>
<dbReference type="PANTHER" id="PTHR39426">
    <property type="entry name" value="HOMOLOGY TO DEATH-ON-CURING PROTEIN OF PHAGE P1"/>
    <property type="match status" value="1"/>
</dbReference>
<evidence type="ECO:0000313" key="2">
    <source>
        <dbReference type="EMBL" id="PWL19062.1"/>
    </source>
</evidence>
<dbReference type="InterPro" id="IPR006440">
    <property type="entry name" value="Doc"/>
</dbReference>
<dbReference type="Pfam" id="PF02661">
    <property type="entry name" value="Fic"/>
    <property type="match status" value="1"/>
</dbReference>
<dbReference type="Proteomes" id="UP000245865">
    <property type="component" value="Unassembled WGS sequence"/>
</dbReference>
<evidence type="ECO:0000313" key="3">
    <source>
        <dbReference type="Proteomes" id="UP000245865"/>
    </source>
</evidence>
<dbReference type="RefSeq" id="WP_109704455.1">
    <property type="nucleotide sequence ID" value="NZ_QGDB01000001.1"/>
</dbReference>
<dbReference type="InterPro" id="IPR053737">
    <property type="entry name" value="Type_II_TA_Toxin"/>
</dbReference>
<gene>
    <name evidence="2" type="ORF">DKP76_00320</name>
</gene>
<organism evidence="2 3">
    <name type="scientific">Falsochrobactrum shanghaiense</name>
    <dbReference type="NCBI Taxonomy" id="2201899"/>
    <lineage>
        <taxon>Bacteria</taxon>
        <taxon>Pseudomonadati</taxon>
        <taxon>Pseudomonadota</taxon>
        <taxon>Alphaproteobacteria</taxon>
        <taxon>Hyphomicrobiales</taxon>
        <taxon>Brucellaceae</taxon>
        <taxon>Falsochrobactrum</taxon>
    </lineage>
</organism>
<dbReference type="GO" id="GO:0016301">
    <property type="term" value="F:kinase activity"/>
    <property type="evidence" value="ECO:0007669"/>
    <property type="project" value="InterPro"/>
</dbReference>
<protein>
    <submittedName>
        <fullName evidence="2">Type II toxin-antitoxin system death-on-curing family toxin</fullName>
    </submittedName>
</protein>
<name>A0A316JB07_9HYPH</name>
<reference evidence="2 3" key="1">
    <citation type="submission" date="2018-05" db="EMBL/GenBank/DDBJ databases">
        <title>Comparative genomic sequence analysis between strain HN4 and CCM 8460T (Falsochrobactrum ovis) will provide more evidence to prove that HN4 is a new species of Falsochrobactrum.</title>
        <authorList>
            <person name="Lyu W."/>
            <person name="Sun L."/>
            <person name="Yao L."/>
        </authorList>
    </citation>
    <scope>NUCLEOTIDE SEQUENCE [LARGE SCALE GENOMIC DNA]</scope>
    <source>
        <strain evidence="2 3">HN4</strain>
    </source>
</reference>
<feature type="domain" description="Fido" evidence="1">
    <location>
        <begin position="6"/>
        <end position="122"/>
    </location>
</feature>
<comment type="caution">
    <text evidence="2">The sequence shown here is derived from an EMBL/GenBank/DDBJ whole genome shotgun (WGS) entry which is preliminary data.</text>
</comment>
<sequence length="131" mass="14356">MKWQFLSRRVIEAIHSEQLLRHGGASGLRDENALESALARPRNQSLYASPDHAEIAAAYIFGLGRNHPFVDGNKRTAVVASLTFLLINGYMLTADDGTLYSFTMGVASGEIDEAGAAAFFRDYCVKQDSQD</sequence>
<dbReference type="PIRSF" id="PIRSF018297">
    <property type="entry name" value="Doc"/>
    <property type="match status" value="1"/>
</dbReference>
<dbReference type="Gene3D" id="1.20.120.1870">
    <property type="entry name" value="Fic/DOC protein, Fido domain"/>
    <property type="match status" value="1"/>
</dbReference>
<dbReference type="InterPro" id="IPR003812">
    <property type="entry name" value="Fido"/>
</dbReference>
<evidence type="ECO:0000259" key="1">
    <source>
        <dbReference type="PROSITE" id="PS51459"/>
    </source>
</evidence>
<dbReference type="EMBL" id="QGDB01000001">
    <property type="protein sequence ID" value="PWL19062.1"/>
    <property type="molecule type" value="Genomic_DNA"/>
</dbReference>
<dbReference type="OrthoDB" id="9802752at2"/>
<accession>A0A316JB07</accession>
<proteinExistence type="predicted"/>
<dbReference type="PANTHER" id="PTHR39426:SF1">
    <property type="entry name" value="HOMOLOGY TO DEATH-ON-CURING PROTEIN OF PHAGE P1"/>
    <property type="match status" value="1"/>
</dbReference>
<dbReference type="NCBIfam" id="TIGR01550">
    <property type="entry name" value="DOC_P1"/>
    <property type="match status" value="1"/>
</dbReference>
<dbReference type="PROSITE" id="PS51459">
    <property type="entry name" value="FIDO"/>
    <property type="match status" value="1"/>
</dbReference>